<keyword evidence="15" id="KW-1185">Reference proteome</keyword>
<evidence type="ECO:0000256" key="1">
    <source>
        <dbReference type="ARBA" id="ARBA00001946"/>
    </source>
</evidence>
<dbReference type="Gene3D" id="3.40.50.300">
    <property type="entry name" value="P-loop containing nucleotide triphosphate hydrolases"/>
    <property type="match status" value="1"/>
</dbReference>
<comment type="subunit">
    <text evidence="10">Monomer.</text>
</comment>
<keyword evidence="7 10" id="KW-0067">ATP-binding</keyword>
<evidence type="ECO:0000256" key="4">
    <source>
        <dbReference type="ARBA" id="ARBA00022679"/>
    </source>
</evidence>
<keyword evidence="4 10" id="KW-0808">Transferase</keyword>
<keyword evidence="6 10" id="KW-0547">Nucleotide-binding</keyword>
<dbReference type="NCBIfam" id="TIGR00174">
    <property type="entry name" value="miaA"/>
    <property type="match status" value="1"/>
</dbReference>
<evidence type="ECO:0000256" key="8">
    <source>
        <dbReference type="ARBA" id="ARBA00022842"/>
    </source>
</evidence>
<evidence type="ECO:0000256" key="3">
    <source>
        <dbReference type="ARBA" id="ARBA00005842"/>
    </source>
</evidence>
<evidence type="ECO:0000313" key="14">
    <source>
        <dbReference type="EMBL" id="WND02076.1"/>
    </source>
</evidence>
<keyword evidence="8 10" id="KW-0460">Magnesium</keyword>
<dbReference type="GO" id="GO:0005524">
    <property type="term" value="F:ATP binding"/>
    <property type="evidence" value="ECO:0007669"/>
    <property type="project" value="UniProtKB-UniRule"/>
</dbReference>
<comment type="cofactor">
    <cofactor evidence="1 10">
        <name>Mg(2+)</name>
        <dbReference type="ChEBI" id="CHEBI:18420"/>
    </cofactor>
</comment>
<gene>
    <name evidence="10 14" type="primary">miaA</name>
    <name evidence="14" type="ORF">QGN29_11005</name>
</gene>
<proteinExistence type="inferred from homology"/>
<dbReference type="SUPFAM" id="SSF52540">
    <property type="entry name" value="P-loop containing nucleoside triphosphate hydrolases"/>
    <property type="match status" value="1"/>
</dbReference>
<feature type="binding site" evidence="10">
    <location>
        <begin position="11"/>
        <end position="16"/>
    </location>
    <ligand>
        <name>substrate</name>
    </ligand>
</feature>
<evidence type="ECO:0000256" key="9">
    <source>
        <dbReference type="ARBA" id="ARBA00049563"/>
    </source>
</evidence>
<dbReference type="AlphaFoldDB" id="A0AA52H8F5"/>
<protein>
    <recommendedName>
        <fullName evidence="10">tRNA dimethylallyltransferase</fullName>
        <ecNumber evidence="10">2.5.1.75</ecNumber>
    </recommendedName>
    <alternativeName>
        <fullName evidence="10">Dimethylallyl diphosphate:tRNA dimethylallyltransferase</fullName>
        <shortName evidence="10">DMAPP:tRNA dimethylallyltransferase</shortName>
        <shortName evidence="10">DMATase</shortName>
    </alternativeName>
    <alternativeName>
        <fullName evidence="10">Isopentenyl-diphosphate:tRNA isopentenyltransferase</fullName>
        <shortName evidence="10">IPP transferase</shortName>
        <shortName evidence="10">IPPT</shortName>
        <shortName evidence="10">IPTase</shortName>
    </alternativeName>
</protein>
<organism evidence="14 15">
    <name type="scientific">Temperatibacter marinus</name>
    <dbReference type="NCBI Taxonomy" id="1456591"/>
    <lineage>
        <taxon>Bacteria</taxon>
        <taxon>Pseudomonadati</taxon>
        <taxon>Pseudomonadota</taxon>
        <taxon>Alphaproteobacteria</taxon>
        <taxon>Kordiimonadales</taxon>
        <taxon>Temperatibacteraceae</taxon>
        <taxon>Temperatibacter</taxon>
    </lineage>
</organism>
<comment type="catalytic activity">
    <reaction evidence="9 10 11">
        <text>adenosine(37) in tRNA + dimethylallyl diphosphate = N(6)-dimethylallyladenosine(37) in tRNA + diphosphate</text>
        <dbReference type="Rhea" id="RHEA:26482"/>
        <dbReference type="Rhea" id="RHEA-COMP:10162"/>
        <dbReference type="Rhea" id="RHEA-COMP:10375"/>
        <dbReference type="ChEBI" id="CHEBI:33019"/>
        <dbReference type="ChEBI" id="CHEBI:57623"/>
        <dbReference type="ChEBI" id="CHEBI:74411"/>
        <dbReference type="ChEBI" id="CHEBI:74415"/>
        <dbReference type="EC" id="2.5.1.75"/>
    </reaction>
</comment>
<dbReference type="EC" id="2.5.1.75" evidence="10"/>
<dbReference type="GO" id="GO:0006400">
    <property type="term" value="P:tRNA modification"/>
    <property type="evidence" value="ECO:0007669"/>
    <property type="project" value="TreeGrafter"/>
</dbReference>
<dbReference type="Pfam" id="PF01715">
    <property type="entry name" value="IPPT"/>
    <property type="match status" value="1"/>
</dbReference>
<evidence type="ECO:0000256" key="6">
    <source>
        <dbReference type="ARBA" id="ARBA00022741"/>
    </source>
</evidence>
<dbReference type="PANTHER" id="PTHR11088">
    <property type="entry name" value="TRNA DIMETHYLALLYLTRANSFERASE"/>
    <property type="match status" value="1"/>
</dbReference>
<dbReference type="InterPro" id="IPR018022">
    <property type="entry name" value="IPT"/>
</dbReference>
<feature type="region of interest" description="Interaction with substrate tRNA" evidence="10">
    <location>
        <begin position="158"/>
        <end position="162"/>
    </location>
</feature>
<comment type="caution">
    <text evidence="10">Lacks conserved residue(s) required for the propagation of feature annotation.</text>
</comment>
<dbReference type="PANTHER" id="PTHR11088:SF60">
    <property type="entry name" value="TRNA DIMETHYLALLYLTRANSFERASE"/>
    <property type="match status" value="1"/>
</dbReference>
<dbReference type="HAMAP" id="MF_00185">
    <property type="entry name" value="IPP_trans"/>
    <property type="match status" value="1"/>
</dbReference>
<feature type="region of interest" description="Interaction with substrate tRNA" evidence="10">
    <location>
        <begin position="34"/>
        <end position="37"/>
    </location>
</feature>
<name>A0AA52H8F5_9PROT</name>
<feature type="site" description="Interaction with substrate tRNA" evidence="10">
    <location>
        <position position="122"/>
    </location>
</feature>
<reference evidence="14" key="1">
    <citation type="submission" date="2023-04" db="EMBL/GenBank/DDBJ databases">
        <title>Complete genome sequence of Temperatibacter marinus.</title>
        <authorList>
            <person name="Rong J.-C."/>
            <person name="Yi M.-L."/>
            <person name="Zhao Q."/>
        </authorList>
    </citation>
    <scope>NUCLEOTIDE SEQUENCE</scope>
    <source>
        <strain evidence="14">NBRC 110045</strain>
    </source>
</reference>
<evidence type="ECO:0000256" key="12">
    <source>
        <dbReference type="RuleBase" id="RU003784"/>
    </source>
</evidence>
<dbReference type="Proteomes" id="UP001268683">
    <property type="component" value="Chromosome"/>
</dbReference>
<dbReference type="GO" id="GO:0052381">
    <property type="term" value="F:tRNA dimethylallyltransferase activity"/>
    <property type="evidence" value="ECO:0007669"/>
    <property type="project" value="UniProtKB-UniRule"/>
</dbReference>
<evidence type="ECO:0000256" key="2">
    <source>
        <dbReference type="ARBA" id="ARBA00003213"/>
    </source>
</evidence>
<dbReference type="Gene3D" id="1.10.20.140">
    <property type="match status" value="1"/>
</dbReference>
<evidence type="ECO:0000256" key="5">
    <source>
        <dbReference type="ARBA" id="ARBA00022694"/>
    </source>
</evidence>
<dbReference type="KEGG" id="tmk:QGN29_11005"/>
<comment type="function">
    <text evidence="2 10 12">Catalyzes the transfer of a dimethylallyl group onto the adenine at position 37 in tRNAs that read codons beginning with uridine, leading to the formation of N6-(dimethylallyl)adenosine (i(6)A).</text>
</comment>
<keyword evidence="5 10" id="KW-0819">tRNA processing</keyword>
<feature type="binding site" evidence="10">
    <location>
        <begin position="9"/>
        <end position="16"/>
    </location>
    <ligand>
        <name>ATP</name>
        <dbReference type="ChEBI" id="CHEBI:30616"/>
    </ligand>
</feature>
<evidence type="ECO:0000256" key="13">
    <source>
        <dbReference type="RuleBase" id="RU003785"/>
    </source>
</evidence>
<dbReference type="InterPro" id="IPR027417">
    <property type="entry name" value="P-loop_NTPase"/>
</dbReference>
<accession>A0AA52H8F5</accession>
<evidence type="ECO:0000313" key="15">
    <source>
        <dbReference type="Proteomes" id="UP001268683"/>
    </source>
</evidence>
<dbReference type="RefSeq" id="WP_310797911.1">
    <property type="nucleotide sequence ID" value="NZ_CP123872.1"/>
</dbReference>
<dbReference type="EMBL" id="CP123872">
    <property type="protein sequence ID" value="WND02076.1"/>
    <property type="molecule type" value="Genomic_DNA"/>
</dbReference>
<sequence>MKHTILIAGPTASGKSAFALMLAKKMNGVVINADSMQVYRDLRILTARPSQEEEAEAPHKLYGYLDASDVCSAADWTVDAIKEIRAAQARGQLPIVVGGTGMYFRFLLEGVATIPKIEPAIRESVRQECEQYGSEALHARLREIDPPLFKKLHSADSQRICRALEVWLSSGKALSEWQKKNEPGPLLSEDQEGVVHKYVLSLDRETLYDRCNLRFDLMMEQGTMNEVENLNRRGLDSNLPCMKSLGYPDLIRYLNKEVSLEVAIENSKMQTRRFSKRQLTWFRNQFSQWNFIDTQQLERESDRLIKYIIKK</sequence>
<evidence type="ECO:0000256" key="7">
    <source>
        <dbReference type="ARBA" id="ARBA00022840"/>
    </source>
</evidence>
<dbReference type="InterPro" id="IPR039657">
    <property type="entry name" value="Dimethylallyltransferase"/>
</dbReference>
<evidence type="ECO:0000256" key="10">
    <source>
        <dbReference type="HAMAP-Rule" id="MF_00185"/>
    </source>
</evidence>
<feature type="site" description="Interaction with substrate tRNA" evidence="10">
    <location>
        <position position="100"/>
    </location>
</feature>
<comment type="similarity">
    <text evidence="3 10 13">Belongs to the IPP transferase family.</text>
</comment>
<evidence type="ECO:0000256" key="11">
    <source>
        <dbReference type="RuleBase" id="RU003783"/>
    </source>
</evidence>